<sequence length="193" mass="22068">MPTGTSINHCFQRRVDDNYVALWKHHIKILLKPGPDLTLQLSIHLYSIMVQQVTVEGLQPLEQKPANSPSSNRAHSLTFEIIRPISNGRHIPVTGDDLMITWQEIADEYKDSHELVFSHRDDIAAGDLRHRDSCGSCRRQVDVVGADSGGEKKLQVFSPFDAFGRHLIYVDRRQIFLLSLVEHNMFAYFILYS</sequence>
<dbReference type="Proteomes" id="UP000325081">
    <property type="component" value="Unassembled WGS sequence"/>
</dbReference>
<dbReference type="EMBL" id="BKCP01003891">
    <property type="protein sequence ID" value="GER29476.1"/>
    <property type="molecule type" value="Genomic_DNA"/>
</dbReference>
<organism evidence="1 2">
    <name type="scientific">Striga asiatica</name>
    <name type="common">Asiatic witchweed</name>
    <name type="synonym">Buchnera asiatica</name>
    <dbReference type="NCBI Taxonomy" id="4170"/>
    <lineage>
        <taxon>Eukaryota</taxon>
        <taxon>Viridiplantae</taxon>
        <taxon>Streptophyta</taxon>
        <taxon>Embryophyta</taxon>
        <taxon>Tracheophyta</taxon>
        <taxon>Spermatophyta</taxon>
        <taxon>Magnoliopsida</taxon>
        <taxon>eudicotyledons</taxon>
        <taxon>Gunneridae</taxon>
        <taxon>Pentapetalae</taxon>
        <taxon>asterids</taxon>
        <taxon>lamiids</taxon>
        <taxon>Lamiales</taxon>
        <taxon>Orobanchaceae</taxon>
        <taxon>Buchnereae</taxon>
        <taxon>Striga</taxon>
    </lineage>
</organism>
<accession>A0A5A7PAA6</accession>
<keyword evidence="2" id="KW-1185">Reference proteome</keyword>
<name>A0A5A7PAA6_STRAF</name>
<protein>
    <submittedName>
        <fullName evidence="1">DNA polymerase III subunit alpha</fullName>
    </submittedName>
</protein>
<dbReference type="AlphaFoldDB" id="A0A5A7PAA6"/>
<gene>
    <name evidence="1" type="ORF">STAS_05342</name>
</gene>
<evidence type="ECO:0000313" key="1">
    <source>
        <dbReference type="EMBL" id="GER29476.1"/>
    </source>
</evidence>
<comment type="caution">
    <text evidence="1">The sequence shown here is derived from an EMBL/GenBank/DDBJ whole genome shotgun (WGS) entry which is preliminary data.</text>
</comment>
<evidence type="ECO:0000313" key="2">
    <source>
        <dbReference type="Proteomes" id="UP000325081"/>
    </source>
</evidence>
<proteinExistence type="predicted"/>
<reference evidence="2" key="1">
    <citation type="journal article" date="2019" name="Curr. Biol.">
        <title>Genome Sequence of Striga asiatica Provides Insight into the Evolution of Plant Parasitism.</title>
        <authorList>
            <person name="Yoshida S."/>
            <person name="Kim S."/>
            <person name="Wafula E.K."/>
            <person name="Tanskanen J."/>
            <person name="Kim Y.M."/>
            <person name="Honaas L."/>
            <person name="Yang Z."/>
            <person name="Spallek T."/>
            <person name="Conn C.E."/>
            <person name="Ichihashi Y."/>
            <person name="Cheong K."/>
            <person name="Cui S."/>
            <person name="Der J.P."/>
            <person name="Gundlach H."/>
            <person name="Jiao Y."/>
            <person name="Hori C."/>
            <person name="Ishida J.K."/>
            <person name="Kasahara H."/>
            <person name="Kiba T."/>
            <person name="Kim M.S."/>
            <person name="Koo N."/>
            <person name="Laohavisit A."/>
            <person name="Lee Y.H."/>
            <person name="Lumba S."/>
            <person name="McCourt P."/>
            <person name="Mortimer J.C."/>
            <person name="Mutuku J.M."/>
            <person name="Nomura T."/>
            <person name="Sasaki-Sekimoto Y."/>
            <person name="Seto Y."/>
            <person name="Wang Y."/>
            <person name="Wakatake T."/>
            <person name="Sakakibara H."/>
            <person name="Demura T."/>
            <person name="Yamaguchi S."/>
            <person name="Yoneyama K."/>
            <person name="Manabe R.I."/>
            <person name="Nelson D.C."/>
            <person name="Schulman A.H."/>
            <person name="Timko M.P."/>
            <person name="dePamphilis C.W."/>
            <person name="Choi D."/>
            <person name="Shirasu K."/>
        </authorList>
    </citation>
    <scope>NUCLEOTIDE SEQUENCE [LARGE SCALE GENOMIC DNA]</scope>
    <source>
        <strain evidence="2">cv. UVA1</strain>
    </source>
</reference>